<keyword evidence="1" id="KW-0812">Transmembrane</keyword>
<protein>
    <recommendedName>
        <fullName evidence="4">YGGT family protein</fullName>
    </recommendedName>
</protein>
<dbReference type="eggNOG" id="COG0762">
    <property type="taxonomic scope" value="Bacteria"/>
</dbReference>
<dbReference type="AlphaFoldDB" id="A0A059FPM1"/>
<dbReference type="InterPro" id="IPR003425">
    <property type="entry name" value="CCB3/YggT"/>
</dbReference>
<feature type="transmembrane region" description="Helical" evidence="1">
    <location>
        <begin position="7"/>
        <end position="30"/>
    </location>
</feature>
<dbReference type="Proteomes" id="UP000025171">
    <property type="component" value="Unassembled WGS sequence"/>
</dbReference>
<keyword evidence="1" id="KW-1133">Transmembrane helix</keyword>
<evidence type="ECO:0000313" key="3">
    <source>
        <dbReference type="Proteomes" id="UP000025171"/>
    </source>
</evidence>
<evidence type="ECO:0008006" key="4">
    <source>
        <dbReference type="Google" id="ProtNLM"/>
    </source>
</evidence>
<evidence type="ECO:0000313" key="2">
    <source>
        <dbReference type="EMBL" id="KCZ92423.1"/>
    </source>
</evidence>
<dbReference type="RefSeq" id="WP_035616651.1">
    <property type="nucleotide sequence ID" value="NZ_ARYK01000004.1"/>
</dbReference>
<feature type="transmembrane region" description="Helical" evidence="1">
    <location>
        <begin position="71"/>
        <end position="92"/>
    </location>
</feature>
<dbReference type="OrthoDB" id="9814445at2"/>
<dbReference type="Pfam" id="PF02325">
    <property type="entry name" value="CCB3_YggT"/>
    <property type="match status" value="1"/>
</dbReference>
<reference evidence="2 3" key="1">
    <citation type="journal article" date="2014" name="Antonie Van Leeuwenhoek">
        <title>Hyphomonas beringensis sp. nov. and Hyphomonas chukchiensis sp. nov., isolated from surface seawater of the Bering Sea and Chukchi Sea.</title>
        <authorList>
            <person name="Li C."/>
            <person name="Lai Q."/>
            <person name="Li G."/>
            <person name="Dong C."/>
            <person name="Wang J."/>
            <person name="Liao Y."/>
            <person name="Shao Z."/>
        </authorList>
    </citation>
    <scope>NUCLEOTIDE SEQUENCE [LARGE SCALE GENOMIC DNA]</scope>
    <source>
        <strain evidence="2 3">MHS-2</strain>
    </source>
</reference>
<gene>
    <name evidence="2" type="ORF">HJO_10319</name>
</gene>
<dbReference type="EMBL" id="ARYK01000004">
    <property type="protein sequence ID" value="KCZ92423.1"/>
    <property type="molecule type" value="Genomic_DNA"/>
</dbReference>
<proteinExistence type="predicted"/>
<comment type="caution">
    <text evidence="2">The sequence shown here is derived from an EMBL/GenBank/DDBJ whole genome shotgun (WGS) entry which is preliminary data.</text>
</comment>
<dbReference type="STRING" id="1280950.HJO_10319"/>
<evidence type="ECO:0000256" key="1">
    <source>
        <dbReference type="SAM" id="Phobius"/>
    </source>
</evidence>
<dbReference type="PATRIC" id="fig|1280950.3.peg.2064"/>
<sequence length="97" mass="10987">MAAILDVILFLLRIATYIIIVQAIMSWLVAFKVLSISNPTVRNIWGGLERITEPVYAPIRRILPPMGGLDLTPMAVLLLIFFLERLIVRYAYSIAPF</sequence>
<organism evidence="2 3">
    <name type="scientific">Hyphomonas johnsonii MHS-2</name>
    <dbReference type="NCBI Taxonomy" id="1280950"/>
    <lineage>
        <taxon>Bacteria</taxon>
        <taxon>Pseudomonadati</taxon>
        <taxon>Pseudomonadota</taxon>
        <taxon>Alphaproteobacteria</taxon>
        <taxon>Hyphomonadales</taxon>
        <taxon>Hyphomonadaceae</taxon>
        <taxon>Hyphomonas</taxon>
    </lineage>
</organism>
<dbReference type="GO" id="GO:0016020">
    <property type="term" value="C:membrane"/>
    <property type="evidence" value="ECO:0007669"/>
    <property type="project" value="InterPro"/>
</dbReference>
<accession>A0A059FPM1</accession>
<keyword evidence="3" id="KW-1185">Reference proteome</keyword>
<name>A0A059FPM1_9PROT</name>
<keyword evidence="1" id="KW-0472">Membrane</keyword>